<keyword evidence="1 4" id="KW-0732">Signal</keyword>
<accession>A0A6B3LSL7</accession>
<dbReference type="InterPro" id="IPR036908">
    <property type="entry name" value="RlpA-like_sf"/>
</dbReference>
<dbReference type="PANTHER" id="PTHR34183:SF8">
    <property type="entry name" value="ENDOLYTIC PEPTIDOGLYCAN TRANSGLYCOSYLASE RLPA-RELATED"/>
    <property type="match status" value="1"/>
</dbReference>
<dbReference type="Proteomes" id="UP000474777">
    <property type="component" value="Unassembled WGS sequence"/>
</dbReference>
<dbReference type="PROSITE" id="PS51724">
    <property type="entry name" value="SPOR"/>
    <property type="match status" value="1"/>
</dbReference>
<dbReference type="GO" id="GO:0008932">
    <property type="term" value="F:lytic endotransglycosylase activity"/>
    <property type="evidence" value="ECO:0007669"/>
    <property type="project" value="UniProtKB-UniRule"/>
</dbReference>
<dbReference type="Gene3D" id="3.30.70.1070">
    <property type="entry name" value="Sporulation related repeat"/>
    <property type="match status" value="1"/>
</dbReference>
<dbReference type="Gene3D" id="2.40.40.10">
    <property type="entry name" value="RlpA-like domain"/>
    <property type="match status" value="1"/>
</dbReference>
<comment type="similarity">
    <text evidence="4 5">Belongs to the RlpA family.</text>
</comment>
<dbReference type="CDD" id="cd22268">
    <property type="entry name" value="DPBB_RlpA-like"/>
    <property type="match status" value="1"/>
</dbReference>
<evidence type="ECO:0000313" key="7">
    <source>
        <dbReference type="EMBL" id="NEM96484.1"/>
    </source>
</evidence>
<evidence type="ECO:0000313" key="8">
    <source>
        <dbReference type="Proteomes" id="UP000474777"/>
    </source>
</evidence>
<feature type="signal peptide" evidence="4">
    <location>
        <begin position="1"/>
        <end position="26"/>
    </location>
</feature>
<evidence type="ECO:0000256" key="1">
    <source>
        <dbReference type="ARBA" id="ARBA00022729"/>
    </source>
</evidence>
<feature type="chain" id="PRO_5025741402" description="Probable endolytic peptidoglycan transglycosylase RlpA" evidence="4">
    <location>
        <begin position="27"/>
        <end position="218"/>
    </location>
</feature>
<comment type="function">
    <text evidence="4">Lytic transglycosylase with a strong preference for naked glycan strands that lack stem peptides.</text>
</comment>
<proteinExistence type="inferred from homology"/>
<evidence type="ECO:0000256" key="5">
    <source>
        <dbReference type="RuleBase" id="RU003495"/>
    </source>
</evidence>
<protein>
    <recommendedName>
        <fullName evidence="4">Probable endolytic peptidoglycan transglycosylase RlpA</fullName>
        <ecNumber evidence="4">4.2.2.-</ecNumber>
    </recommendedName>
</protein>
<organism evidence="7 8">
    <name type="scientific">Pontibacter burrus</name>
    <dbReference type="NCBI Taxonomy" id="2704466"/>
    <lineage>
        <taxon>Bacteria</taxon>
        <taxon>Pseudomonadati</taxon>
        <taxon>Bacteroidota</taxon>
        <taxon>Cytophagia</taxon>
        <taxon>Cytophagales</taxon>
        <taxon>Hymenobacteraceae</taxon>
        <taxon>Pontibacter</taxon>
    </lineage>
</organism>
<dbReference type="SUPFAM" id="SSF110997">
    <property type="entry name" value="Sporulation related repeat"/>
    <property type="match status" value="1"/>
</dbReference>
<evidence type="ECO:0000256" key="2">
    <source>
        <dbReference type="ARBA" id="ARBA00023239"/>
    </source>
</evidence>
<dbReference type="GO" id="GO:0042834">
    <property type="term" value="F:peptidoglycan binding"/>
    <property type="evidence" value="ECO:0007669"/>
    <property type="project" value="InterPro"/>
</dbReference>
<dbReference type="Pfam" id="PF05036">
    <property type="entry name" value="SPOR"/>
    <property type="match status" value="1"/>
</dbReference>
<evidence type="ECO:0000256" key="3">
    <source>
        <dbReference type="ARBA" id="ARBA00023316"/>
    </source>
</evidence>
<dbReference type="InterPro" id="IPR036680">
    <property type="entry name" value="SPOR-like_sf"/>
</dbReference>
<evidence type="ECO:0000256" key="4">
    <source>
        <dbReference type="HAMAP-Rule" id="MF_02071"/>
    </source>
</evidence>
<dbReference type="NCBIfam" id="TIGR00413">
    <property type="entry name" value="rlpA"/>
    <property type="match status" value="1"/>
</dbReference>
<dbReference type="InterPro" id="IPR009009">
    <property type="entry name" value="RlpA-like_DPBB"/>
</dbReference>
<feature type="domain" description="SPOR" evidence="6">
    <location>
        <begin position="138"/>
        <end position="218"/>
    </location>
</feature>
<comment type="caution">
    <text evidence="7">The sequence shown here is derived from an EMBL/GenBank/DDBJ whole genome shotgun (WGS) entry which is preliminary data.</text>
</comment>
<keyword evidence="2 4" id="KW-0456">Lyase</keyword>
<evidence type="ECO:0000259" key="6">
    <source>
        <dbReference type="PROSITE" id="PS51724"/>
    </source>
</evidence>
<dbReference type="InterPro" id="IPR034718">
    <property type="entry name" value="RlpA"/>
</dbReference>
<name>A0A6B3LSL7_9BACT</name>
<dbReference type="PANTHER" id="PTHR34183">
    <property type="entry name" value="ENDOLYTIC PEPTIDOGLYCAN TRANSGLYCOSYLASE RLPA"/>
    <property type="match status" value="1"/>
</dbReference>
<sequence precursor="true">MIYNRKCILLSVIIFLFIGLSQTTIAQDSNQTQTGTASWYGSKYHGRKTSSGERYNKNEMTAAHNTLPFGTKVKVTNLANNESVVLRINDRGPFVGNRIIDVSEVAARKLNMHKQGVAKVQVEVLELEGKGISKADDPFKPNTYTIQFGAYTSEKSAREQSEKLKAFDKSLTVELQQEQMKGKKIHRLRIGQFENRQYAEAFNELLKEEGLAGKVLES</sequence>
<dbReference type="GO" id="GO:0071555">
    <property type="term" value="P:cell wall organization"/>
    <property type="evidence" value="ECO:0007669"/>
    <property type="project" value="UniProtKB-KW"/>
</dbReference>
<dbReference type="EC" id="4.2.2.-" evidence="4"/>
<dbReference type="AlphaFoldDB" id="A0A6B3LSL7"/>
<keyword evidence="8" id="KW-1185">Reference proteome</keyword>
<dbReference type="HAMAP" id="MF_02071">
    <property type="entry name" value="RlpA"/>
    <property type="match status" value="1"/>
</dbReference>
<dbReference type="InterPro" id="IPR012997">
    <property type="entry name" value="RplA"/>
</dbReference>
<reference evidence="7 8" key="1">
    <citation type="submission" date="2020-02" db="EMBL/GenBank/DDBJ databases">
        <authorList>
            <person name="Kim M.K."/>
        </authorList>
    </citation>
    <scope>NUCLEOTIDE SEQUENCE [LARGE SCALE GENOMIC DNA]</scope>
    <source>
        <strain evidence="7 8">BT327</strain>
    </source>
</reference>
<dbReference type="InterPro" id="IPR007730">
    <property type="entry name" value="SPOR-like_dom"/>
</dbReference>
<keyword evidence="3 4" id="KW-0961">Cell wall biogenesis/degradation</keyword>
<gene>
    <name evidence="4" type="primary">rlpA</name>
    <name evidence="7" type="ORF">GXP69_02145</name>
</gene>
<dbReference type="EMBL" id="JAAGWD010000001">
    <property type="protein sequence ID" value="NEM96484.1"/>
    <property type="molecule type" value="Genomic_DNA"/>
</dbReference>
<dbReference type="SUPFAM" id="SSF50685">
    <property type="entry name" value="Barwin-like endoglucanases"/>
    <property type="match status" value="1"/>
</dbReference>
<dbReference type="Pfam" id="PF03330">
    <property type="entry name" value="DPBB_1"/>
    <property type="match status" value="1"/>
</dbReference>
<dbReference type="GO" id="GO:0000270">
    <property type="term" value="P:peptidoglycan metabolic process"/>
    <property type="evidence" value="ECO:0007669"/>
    <property type="project" value="UniProtKB-UniRule"/>
</dbReference>
<dbReference type="RefSeq" id="WP_163911773.1">
    <property type="nucleotide sequence ID" value="NZ_JAAGWD010000001.1"/>
</dbReference>